<organism evidence="1 2">
    <name type="scientific">Notoacmeibacter marinus</name>
    <dbReference type="NCBI Taxonomy" id="1876515"/>
    <lineage>
        <taxon>Bacteria</taxon>
        <taxon>Pseudomonadati</taxon>
        <taxon>Pseudomonadota</taxon>
        <taxon>Alphaproteobacteria</taxon>
        <taxon>Hyphomicrobiales</taxon>
        <taxon>Notoacmeibacteraceae</taxon>
        <taxon>Notoacmeibacter</taxon>
    </lineage>
</organism>
<dbReference type="EMBL" id="NBYO01000002">
    <property type="protein sequence ID" value="OXT00195.1"/>
    <property type="molecule type" value="Genomic_DNA"/>
</dbReference>
<dbReference type="Proteomes" id="UP000215405">
    <property type="component" value="Unassembled WGS sequence"/>
</dbReference>
<dbReference type="AlphaFoldDB" id="A0A231UW91"/>
<gene>
    <name evidence="1" type="ORF">B7H23_08410</name>
</gene>
<dbReference type="InterPro" id="IPR019285">
    <property type="entry name" value="DUF2336"/>
</dbReference>
<reference evidence="2" key="1">
    <citation type="journal article" date="2017" name="Int. J. Syst. Evol. Microbiol.">
        <title>Notoacmeibacter marinus gen. nov., sp. nov., isolated from the gut of a limpet and proposal of Notoacmeibacteraceae fam. nov. in the order Rhizobiales of the class Alphaproteobacteria.</title>
        <authorList>
            <person name="Huang Z."/>
            <person name="Guo F."/>
            <person name="Lai Q."/>
        </authorList>
    </citation>
    <scope>NUCLEOTIDE SEQUENCE [LARGE SCALE GENOMIC DNA]</scope>
    <source>
        <strain evidence="2">XMTR2A4</strain>
    </source>
</reference>
<dbReference type="PIRSF" id="PIRSF035865">
    <property type="entry name" value="UCP035865"/>
    <property type="match status" value="1"/>
</dbReference>
<proteinExistence type="predicted"/>
<sequence length="380" mass="41488">MIVQHFLKWLETAKVDQRANAANALARAWLQSDLDFEERANAEAALTLLLDDPSPKVRQKLADVFCAVRGAPPQIVAALAADQPDVAGNVLLRSPLLSDADLVERVRDGDKRTQAIIARRAPIASVVCAALAELGDRHACQSLAENPAAKLAAHSLRRIAERFGQSGAIRTALFARSDLPGDVRHLLMVKVGEVLTEAPLLKRLMGPMRSTRVLREACHRASVELVSKTPAADYPALAEHFRLRGDLTEHFVIRLAAHGRLGFLSAVLKNLLDDDKIRTDAILARGRRNALTAVLKKAGLSESGGNVVVNAIRLWREVADGRTTMGVQEVCYRMMKAVESERDGLPKPGNDDILTLLRAMHLDELRRNAKTHALSITKAA</sequence>
<dbReference type="InterPro" id="IPR014598">
    <property type="entry name" value="UCP035865"/>
</dbReference>
<protein>
    <recommendedName>
        <fullName evidence="3">DUF2336 domain-containing protein</fullName>
    </recommendedName>
</protein>
<dbReference type="RefSeq" id="WP_094077019.1">
    <property type="nucleotide sequence ID" value="NZ_NBYO01000002.1"/>
</dbReference>
<evidence type="ECO:0000313" key="1">
    <source>
        <dbReference type="EMBL" id="OXT00195.1"/>
    </source>
</evidence>
<accession>A0A231UW91</accession>
<name>A0A231UW91_9HYPH</name>
<dbReference type="Pfam" id="PF10098">
    <property type="entry name" value="DUF2336"/>
    <property type="match status" value="1"/>
</dbReference>
<evidence type="ECO:0000313" key="2">
    <source>
        <dbReference type="Proteomes" id="UP000215405"/>
    </source>
</evidence>
<comment type="caution">
    <text evidence="1">The sequence shown here is derived from an EMBL/GenBank/DDBJ whole genome shotgun (WGS) entry which is preliminary data.</text>
</comment>
<keyword evidence="2" id="KW-1185">Reference proteome</keyword>
<evidence type="ECO:0008006" key="3">
    <source>
        <dbReference type="Google" id="ProtNLM"/>
    </source>
</evidence>